<organism evidence="3 4">
    <name type="scientific">Lactococcus lactis</name>
    <dbReference type="NCBI Taxonomy" id="1358"/>
    <lineage>
        <taxon>Bacteria</taxon>
        <taxon>Bacillati</taxon>
        <taxon>Bacillota</taxon>
        <taxon>Bacilli</taxon>
        <taxon>Lactobacillales</taxon>
        <taxon>Streptococcaceae</taxon>
        <taxon>Lactococcus</taxon>
    </lineage>
</organism>
<sequence>MAQKRMFSKEVVRSDEFLDLPATSQLLYFHFGMIADDDGIVASVDRELRYLGVGSKDDLKIMIDKGFIAVTSDGKLIFITDWLKNNNLRNDRYNRTNFAEARLELESQGYKFKSKNFGIPTGIPTDTEGISMNGSSDEEPSKNKGLEHGIPDVNQSATPDKEQDKDKDKDLGKGLGKVKNKDKEESQTDSDSLFIKYFSNFLNLSKKNIQRRALTLQEFIKLTSFEREQAAKASKVYHDWYLNTGNDVKYSVNSYEFILNAMFKEFQEMPEDKSGYDPELGF</sequence>
<proteinExistence type="predicted"/>
<dbReference type="RefSeq" id="WP_163656916.1">
    <property type="nucleotide sequence ID" value="NZ_WWDH01000049.1"/>
</dbReference>
<evidence type="ECO:0000259" key="2">
    <source>
        <dbReference type="Pfam" id="PF06926"/>
    </source>
</evidence>
<protein>
    <recommendedName>
        <fullName evidence="2">Putative replisome organiser C-terminal domain-containing protein</fullName>
    </recommendedName>
</protein>
<reference evidence="3 4" key="1">
    <citation type="submission" date="2019-12" db="EMBL/GenBank/DDBJ databases">
        <title>Draft Genome Sequences of L. lactis strains MS22333, MS22334, MS22336, and MS22337, Isolated from Spontaneous Fermented Camel Milk in Ethiopia.</title>
        <authorList>
            <person name="Bragason E."/>
            <person name="Hansen E.B."/>
            <person name="Guya M.E."/>
            <person name="Berhe T."/>
        </authorList>
    </citation>
    <scope>NUCLEOTIDE SEQUENCE [LARGE SCALE GENOMIC DNA]</scope>
    <source>
        <strain evidence="3 4">MS22336</strain>
    </source>
</reference>
<gene>
    <name evidence="3" type="ORF">GTP08_10610</name>
</gene>
<comment type="caution">
    <text evidence="3">The sequence shown here is derived from an EMBL/GenBank/DDBJ whole genome shotgun (WGS) entry which is preliminary data.</text>
</comment>
<dbReference type="Pfam" id="PF06926">
    <property type="entry name" value="Rep_Org_C"/>
    <property type="match status" value="1"/>
</dbReference>
<dbReference type="InterPro" id="IPR009696">
    <property type="entry name" value="Rep_Org_C"/>
</dbReference>
<name>A0A6M0M9K4_9LACT</name>
<accession>A0A6M0M9K4</accession>
<dbReference type="AlphaFoldDB" id="A0A6M0M9K4"/>
<feature type="domain" description="Putative replisome organiser C-terminal" evidence="2">
    <location>
        <begin position="192"/>
        <end position="282"/>
    </location>
</feature>
<feature type="compositionally biased region" description="Basic and acidic residues" evidence="1">
    <location>
        <begin position="159"/>
        <end position="172"/>
    </location>
</feature>
<dbReference type="Proteomes" id="UP000477402">
    <property type="component" value="Unassembled WGS sequence"/>
</dbReference>
<feature type="compositionally biased region" description="Basic and acidic residues" evidence="1">
    <location>
        <begin position="139"/>
        <end position="150"/>
    </location>
</feature>
<evidence type="ECO:0000313" key="4">
    <source>
        <dbReference type="Proteomes" id="UP000477402"/>
    </source>
</evidence>
<evidence type="ECO:0000256" key="1">
    <source>
        <dbReference type="SAM" id="MobiDB-lite"/>
    </source>
</evidence>
<feature type="region of interest" description="Disordered" evidence="1">
    <location>
        <begin position="121"/>
        <end position="184"/>
    </location>
</feature>
<evidence type="ECO:0000313" key="3">
    <source>
        <dbReference type="EMBL" id="NEX56111.1"/>
    </source>
</evidence>
<dbReference type="EMBL" id="WWDJ01000105">
    <property type="protein sequence ID" value="NEX56111.1"/>
    <property type="molecule type" value="Genomic_DNA"/>
</dbReference>